<dbReference type="Proteomes" id="UP000007015">
    <property type="component" value="Chromosome 5"/>
</dbReference>
<dbReference type="AlphaFoldDB" id="B8AYS2"/>
<feature type="compositionally biased region" description="Gly residues" evidence="1">
    <location>
        <begin position="242"/>
        <end position="251"/>
    </location>
</feature>
<dbReference type="HOGENOM" id="CLU_644640_0_0_1"/>
<evidence type="ECO:0000256" key="1">
    <source>
        <dbReference type="SAM" id="MobiDB-lite"/>
    </source>
</evidence>
<keyword evidence="3" id="KW-1185">Reference proteome</keyword>
<evidence type="ECO:0000313" key="2">
    <source>
        <dbReference type="EMBL" id="EEC79318.1"/>
    </source>
</evidence>
<accession>B8AYS2</accession>
<feature type="region of interest" description="Disordered" evidence="1">
    <location>
        <begin position="159"/>
        <end position="252"/>
    </location>
</feature>
<gene>
    <name evidence="2" type="ORF">OsI_20161</name>
</gene>
<protein>
    <submittedName>
        <fullName evidence="2">Uncharacterized protein</fullName>
    </submittedName>
</protein>
<dbReference type="Gramene" id="BGIOSGA017945-TA">
    <property type="protein sequence ID" value="BGIOSGA017945-PA"/>
    <property type="gene ID" value="BGIOSGA017945"/>
</dbReference>
<proteinExistence type="predicted"/>
<name>B8AYS2_ORYSI</name>
<dbReference type="EMBL" id="CM000130">
    <property type="protein sequence ID" value="EEC79318.1"/>
    <property type="molecule type" value="Genomic_DNA"/>
</dbReference>
<feature type="region of interest" description="Disordered" evidence="1">
    <location>
        <begin position="405"/>
        <end position="426"/>
    </location>
</feature>
<evidence type="ECO:0000313" key="3">
    <source>
        <dbReference type="Proteomes" id="UP000007015"/>
    </source>
</evidence>
<reference evidence="2 3" key="1">
    <citation type="journal article" date="2005" name="PLoS Biol.">
        <title>The genomes of Oryza sativa: a history of duplications.</title>
        <authorList>
            <person name="Yu J."/>
            <person name="Wang J."/>
            <person name="Lin W."/>
            <person name="Li S."/>
            <person name="Li H."/>
            <person name="Zhou J."/>
            <person name="Ni P."/>
            <person name="Dong W."/>
            <person name="Hu S."/>
            <person name="Zeng C."/>
            <person name="Zhang J."/>
            <person name="Zhang Y."/>
            <person name="Li R."/>
            <person name="Xu Z."/>
            <person name="Li S."/>
            <person name="Li X."/>
            <person name="Zheng H."/>
            <person name="Cong L."/>
            <person name="Lin L."/>
            <person name="Yin J."/>
            <person name="Geng J."/>
            <person name="Li G."/>
            <person name="Shi J."/>
            <person name="Liu J."/>
            <person name="Lv H."/>
            <person name="Li J."/>
            <person name="Wang J."/>
            <person name="Deng Y."/>
            <person name="Ran L."/>
            <person name="Shi X."/>
            <person name="Wang X."/>
            <person name="Wu Q."/>
            <person name="Li C."/>
            <person name="Ren X."/>
            <person name="Wang J."/>
            <person name="Wang X."/>
            <person name="Li D."/>
            <person name="Liu D."/>
            <person name="Zhang X."/>
            <person name="Ji Z."/>
            <person name="Zhao W."/>
            <person name="Sun Y."/>
            <person name="Zhang Z."/>
            <person name="Bao J."/>
            <person name="Han Y."/>
            <person name="Dong L."/>
            <person name="Ji J."/>
            <person name="Chen P."/>
            <person name="Wu S."/>
            <person name="Liu J."/>
            <person name="Xiao Y."/>
            <person name="Bu D."/>
            <person name="Tan J."/>
            <person name="Yang L."/>
            <person name="Ye C."/>
            <person name="Zhang J."/>
            <person name="Xu J."/>
            <person name="Zhou Y."/>
            <person name="Yu Y."/>
            <person name="Zhang B."/>
            <person name="Zhuang S."/>
            <person name="Wei H."/>
            <person name="Liu B."/>
            <person name="Lei M."/>
            <person name="Yu H."/>
            <person name="Li Y."/>
            <person name="Xu H."/>
            <person name="Wei S."/>
            <person name="He X."/>
            <person name="Fang L."/>
            <person name="Zhang Z."/>
            <person name="Zhang Y."/>
            <person name="Huang X."/>
            <person name="Su Z."/>
            <person name="Tong W."/>
            <person name="Li J."/>
            <person name="Tong Z."/>
            <person name="Li S."/>
            <person name="Ye J."/>
            <person name="Wang L."/>
            <person name="Fang L."/>
            <person name="Lei T."/>
            <person name="Chen C."/>
            <person name="Chen H."/>
            <person name="Xu Z."/>
            <person name="Li H."/>
            <person name="Huang H."/>
            <person name="Zhang F."/>
            <person name="Xu H."/>
            <person name="Li N."/>
            <person name="Zhao C."/>
            <person name="Li S."/>
            <person name="Dong L."/>
            <person name="Huang Y."/>
            <person name="Li L."/>
            <person name="Xi Y."/>
            <person name="Qi Q."/>
            <person name="Li W."/>
            <person name="Zhang B."/>
            <person name="Hu W."/>
            <person name="Zhang Y."/>
            <person name="Tian X."/>
            <person name="Jiao Y."/>
            <person name="Liang X."/>
            <person name="Jin J."/>
            <person name="Gao L."/>
            <person name="Zheng W."/>
            <person name="Hao B."/>
            <person name="Liu S."/>
            <person name="Wang W."/>
            <person name="Yuan L."/>
            <person name="Cao M."/>
            <person name="McDermott J."/>
            <person name="Samudrala R."/>
            <person name="Wang J."/>
            <person name="Wong G.K."/>
            <person name="Yang H."/>
        </authorList>
    </citation>
    <scope>NUCLEOTIDE SEQUENCE [LARGE SCALE GENOMIC DNA]</scope>
    <source>
        <strain evidence="3">cv. 93-11</strain>
    </source>
</reference>
<organism evidence="2 3">
    <name type="scientific">Oryza sativa subsp. indica</name>
    <name type="common">Rice</name>
    <dbReference type="NCBI Taxonomy" id="39946"/>
    <lineage>
        <taxon>Eukaryota</taxon>
        <taxon>Viridiplantae</taxon>
        <taxon>Streptophyta</taxon>
        <taxon>Embryophyta</taxon>
        <taxon>Tracheophyta</taxon>
        <taxon>Spermatophyta</taxon>
        <taxon>Magnoliopsida</taxon>
        <taxon>Liliopsida</taxon>
        <taxon>Poales</taxon>
        <taxon>Poaceae</taxon>
        <taxon>BOP clade</taxon>
        <taxon>Oryzoideae</taxon>
        <taxon>Oryzeae</taxon>
        <taxon>Oryzinae</taxon>
        <taxon>Oryza</taxon>
        <taxon>Oryza sativa</taxon>
    </lineage>
</organism>
<sequence length="426" mass="46356">MEVVPCKYPQLMLMGSSSLLCVSQSQPTETPMEGNGAPHHHKRWARQNSSLLLQDSFGTTPSTCARLPAHRDPPQGKCHWWLTARHRGKRREGNRGSFGAWLWGFAWPGPAAVRIGEKTGRCFPGKGKKVVPVDLLREDAILGRTSPGLRWWTRHHVGARSSSAGESEKGGSMRQQPTEATRARRRTTAGDELGHLLPLSLSRHGGGGGVDCDRRGRRVRVGSGWGGGTRRWPIETTRARRSGGGGGGDGDWQGRRVVVGRWRTMAASRDHASEASADDLLLHAPRERLKAVAWIPLVLLSDLGVAELPLGENWNRPQRIDITALFGGRASTGVGVGKSLCVARVASVEIPGGYSANGRIIEPGLEVERLVAEIRDSVSLLSHVGPQRFAAPNTGKAYHYGRKRGTSQLKAKRTEKPCQRSAPVHH</sequence>